<name>A0ABT2JCG1_9PSEU</name>
<comment type="caution">
    <text evidence="1">The sequence shown here is derived from an EMBL/GenBank/DDBJ whole genome shotgun (WGS) entry which is preliminary data.</text>
</comment>
<evidence type="ECO:0000313" key="1">
    <source>
        <dbReference type="EMBL" id="MCT2585553.1"/>
    </source>
</evidence>
<dbReference type="PANTHER" id="PTHR48228:SF5">
    <property type="entry name" value="ALPHA-METHYLACYL-COA RACEMASE"/>
    <property type="match status" value="1"/>
</dbReference>
<evidence type="ECO:0000313" key="2">
    <source>
        <dbReference type="Proteomes" id="UP001156441"/>
    </source>
</evidence>
<dbReference type="InterPro" id="IPR003673">
    <property type="entry name" value="CoA-Trfase_fam_III"/>
</dbReference>
<dbReference type="Gene3D" id="3.40.50.10540">
    <property type="entry name" value="Crotonobetainyl-coa:carnitine coa-transferase, domain 1"/>
    <property type="match status" value="2"/>
</dbReference>
<dbReference type="RefSeq" id="WP_260193158.1">
    <property type="nucleotide sequence ID" value="NZ_JAFFZE010000015.1"/>
</dbReference>
<accession>A0ABT2JCG1</accession>
<dbReference type="Pfam" id="PF02515">
    <property type="entry name" value="CoA_transf_3"/>
    <property type="match status" value="2"/>
</dbReference>
<protein>
    <submittedName>
        <fullName evidence="1">CoA transferase</fullName>
    </submittedName>
</protein>
<dbReference type="InterPro" id="IPR050509">
    <property type="entry name" value="CoA-transferase_III"/>
</dbReference>
<keyword evidence="1" id="KW-0808">Transferase</keyword>
<organism evidence="1 2">
    <name type="scientific">Actinophytocola gossypii</name>
    <dbReference type="NCBI Taxonomy" id="2812003"/>
    <lineage>
        <taxon>Bacteria</taxon>
        <taxon>Bacillati</taxon>
        <taxon>Actinomycetota</taxon>
        <taxon>Actinomycetes</taxon>
        <taxon>Pseudonocardiales</taxon>
        <taxon>Pseudonocardiaceae</taxon>
    </lineage>
</organism>
<keyword evidence="2" id="KW-1185">Reference proteome</keyword>
<dbReference type="SUPFAM" id="SSF89796">
    <property type="entry name" value="CoA-transferase family III (CaiB/BaiF)"/>
    <property type="match status" value="2"/>
</dbReference>
<dbReference type="Proteomes" id="UP001156441">
    <property type="component" value="Unassembled WGS sequence"/>
</dbReference>
<dbReference type="EMBL" id="JAFFZE010000015">
    <property type="protein sequence ID" value="MCT2585553.1"/>
    <property type="molecule type" value="Genomic_DNA"/>
</dbReference>
<dbReference type="PANTHER" id="PTHR48228">
    <property type="entry name" value="SUCCINYL-COA--D-CITRAMALATE COA-TRANSFERASE"/>
    <property type="match status" value="1"/>
</dbReference>
<reference evidence="1 2" key="1">
    <citation type="submission" date="2021-02" db="EMBL/GenBank/DDBJ databases">
        <title>Actinophytocola xerophila sp. nov., isolated from soil of cotton cropping field.</title>
        <authorList>
            <person name="Huang R."/>
            <person name="Chen X."/>
            <person name="Ge X."/>
            <person name="Liu W."/>
        </authorList>
    </citation>
    <scope>NUCLEOTIDE SEQUENCE [LARGE SCALE GENOMIC DNA]</scope>
    <source>
        <strain evidence="1 2">S1-96</strain>
    </source>
</reference>
<dbReference type="InterPro" id="IPR023606">
    <property type="entry name" value="CoA-Trfase_III_dom_1_sf"/>
</dbReference>
<dbReference type="GO" id="GO:0016740">
    <property type="term" value="F:transferase activity"/>
    <property type="evidence" value="ECO:0007669"/>
    <property type="project" value="UniProtKB-KW"/>
</dbReference>
<gene>
    <name evidence="1" type="ORF">JT362_20740</name>
</gene>
<sequence>MTTALRTVHPAAALAREHLRGLGSGIDLTVDWAGPVESPLVDEYLVQAACGIMHVHGRARGEPVPLAVDYATAVAGVLAAQGVLAAVFGGARAVRTSVAQAALLSVGQYVVSEQPPEIDGDPPPFVSADGVRFELETLRAEDWQRFWRHVGAPEPALRRGWDPFVRRFATAVCPLPAALHDTLSRQPFAAAVAAGRAGGVSVVPMANVPAGPLWALRPLPGSSARCVSPDVSAPLRGLRVVEATRRVQGPLAGHVLRMLGADVLRIEPPGGDPARGTARFAALNAGKAVVELDLATTGGRAAARELVANADVFVHNWAPGRAESWRLDATDLAAVRPGLVYAAASGWGSAMGEDPPLGTDYVVQAHSGLAAAVRPPGEPPAPSLMTITDVLGGLVCALGVLTGLTRRTGTRVDSSLLSATGAISGRRRDFRRPLRTADGYVAIPRAATGPALGGTTASCRESTEAVVGHCVAFYHIGEHSPSAAESTDDVLARLAEAGVPAVAVTTDLGILATDPRFAAAHHRPPWEFS</sequence>
<proteinExistence type="predicted"/>